<evidence type="ECO:0000313" key="2">
    <source>
        <dbReference type="Proteomes" id="UP001317822"/>
    </source>
</evidence>
<dbReference type="SUPFAM" id="SSF143081">
    <property type="entry name" value="BB1717-like"/>
    <property type="match status" value="1"/>
</dbReference>
<dbReference type="InterPro" id="IPR003738">
    <property type="entry name" value="SRAP"/>
</dbReference>
<protein>
    <submittedName>
        <fullName evidence="1">SOS response-associated peptidase family protein</fullName>
    </submittedName>
</protein>
<evidence type="ECO:0000313" key="1">
    <source>
        <dbReference type="EMBL" id="BDU16672.1"/>
    </source>
</evidence>
<name>A0ABN6UK34_9GAMM</name>
<dbReference type="Pfam" id="PF02586">
    <property type="entry name" value="SRAP"/>
    <property type="match status" value="1"/>
</dbReference>
<proteinExistence type="predicted"/>
<gene>
    <name evidence="1" type="ORF">LA521A_18730</name>
</gene>
<reference evidence="1 2" key="1">
    <citation type="journal article" date="2023" name="Int. J. Syst. Evol. Microbiol.">
        <title>Physiological and genomic analyses of cobalamin (vitamin B12)-auxotrophy of Lysobacter auxotrophicus sp. nov., a methionine-auxotrophic chitinolytic bacterium isolated from chitin-treated soil.</title>
        <authorList>
            <person name="Saito A."/>
            <person name="Dohra H."/>
            <person name="Hamada M."/>
            <person name="Moriuchi R."/>
            <person name="Kotsuchibashi Y."/>
            <person name="Mori K."/>
        </authorList>
    </citation>
    <scope>NUCLEOTIDE SEQUENCE [LARGE SCALE GENOMIC DNA]</scope>
    <source>
        <strain evidence="1 2">5-21a</strain>
    </source>
</reference>
<dbReference type="EMBL" id="AP027041">
    <property type="protein sequence ID" value="BDU16672.1"/>
    <property type="molecule type" value="Genomic_DNA"/>
</dbReference>
<accession>A0ABN6UK34</accession>
<dbReference type="RefSeq" id="WP_281778662.1">
    <property type="nucleotide sequence ID" value="NZ_AP027041.1"/>
</dbReference>
<dbReference type="InterPro" id="IPR036590">
    <property type="entry name" value="SRAP-like"/>
</dbReference>
<sequence>MTVAQYSGEESSAGAAMCYSAQIWADYKKFTRQFGAILSIGDFTRIFWERREGGSPKIPKGIELAFAEPRDAFEAQVKQMIDEAREAELGRIDERIAIQQTKIAEAEAALQKRVTKKSQEIIRVANNRIAAERLKAEKLQRTEPADDDDRIWPGDYTLVMVVEDGRKIVKPMRYQCRLPGWTVADEKAKPGTYNARRDSLRSVWKRLYGYHHGIMVATHFYESVGRHDYEQRALSGGERPKSMELEFTPQTGEPLYIPVLWYAWTDGIEELLSCAAITDDPEPEVALTGHDRTIINIKPEYVDAWLSPDPKNLAAMDEILEDKRHPFYEHKVAA</sequence>
<dbReference type="Gene3D" id="3.90.1680.10">
    <property type="entry name" value="SOS response associated peptidase-like"/>
    <property type="match status" value="1"/>
</dbReference>
<organism evidence="1 2">
    <name type="scientific">Lysobacter auxotrophicus</name>
    <dbReference type="NCBI Taxonomy" id="2992573"/>
    <lineage>
        <taxon>Bacteria</taxon>
        <taxon>Pseudomonadati</taxon>
        <taxon>Pseudomonadota</taxon>
        <taxon>Gammaproteobacteria</taxon>
        <taxon>Lysobacterales</taxon>
        <taxon>Lysobacteraceae</taxon>
        <taxon>Lysobacter</taxon>
    </lineage>
</organism>
<keyword evidence="2" id="KW-1185">Reference proteome</keyword>
<dbReference type="Proteomes" id="UP001317822">
    <property type="component" value="Chromosome"/>
</dbReference>